<gene>
    <name evidence="1" type="ORF">GQE98_15525</name>
</gene>
<dbReference type="Pfam" id="PF20132">
    <property type="entry name" value="DUF6522"/>
    <property type="match status" value="1"/>
</dbReference>
<dbReference type="EMBL" id="WTUW01000009">
    <property type="protein sequence ID" value="MZR32049.1"/>
    <property type="molecule type" value="Genomic_DNA"/>
</dbReference>
<accession>A0A6L8WBL4</accession>
<name>A0A6L8WBL4_9PROT</name>
<dbReference type="Proteomes" id="UP000476030">
    <property type="component" value="Unassembled WGS sequence"/>
</dbReference>
<dbReference type="InterPro" id="IPR045389">
    <property type="entry name" value="DUF6522"/>
</dbReference>
<comment type="caution">
    <text evidence="1">The sequence shown here is derived from an EMBL/GenBank/DDBJ whole genome shotgun (WGS) entry which is preliminary data.</text>
</comment>
<dbReference type="RefSeq" id="WP_161316626.1">
    <property type="nucleotide sequence ID" value="NZ_WTUW01000009.1"/>
</dbReference>
<reference evidence="1 2" key="1">
    <citation type="submission" date="2019-12" db="EMBL/GenBank/DDBJ databases">
        <title>Snethiella sp. nov. sp. isolated from sea sand.</title>
        <authorList>
            <person name="Kim J."/>
            <person name="Jeong S.E."/>
            <person name="Jung H.S."/>
            <person name="Jeon C.O."/>
        </authorList>
    </citation>
    <scope>NUCLEOTIDE SEQUENCE [LARGE SCALE GENOMIC DNA]</scope>
    <source>
        <strain evidence="1 2">DP05</strain>
    </source>
</reference>
<keyword evidence="2" id="KW-1185">Reference proteome</keyword>
<protein>
    <submittedName>
        <fullName evidence="1">Uncharacterized protein</fullName>
    </submittedName>
</protein>
<evidence type="ECO:0000313" key="1">
    <source>
        <dbReference type="EMBL" id="MZR32049.1"/>
    </source>
</evidence>
<sequence>MVNGVLLKGLDNDIEIDAEVIANGLGLSVTKLQAEMRNRRVTSRFERGVDEDQGRLRLTFSFDRRQFQMITDEKGSLIKSSSINFGKHPPVKDNP</sequence>
<dbReference type="AlphaFoldDB" id="A0A6L8WBL4"/>
<proteinExistence type="predicted"/>
<organism evidence="1 2">
    <name type="scientific">Sneathiella litorea</name>
    <dbReference type="NCBI Taxonomy" id="2606216"/>
    <lineage>
        <taxon>Bacteria</taxon>
        <taxon>Pseudomonadati</taxon>
        <taxon>Pseudomonadota</taxon>
        <taxon>Alphaproteobacteria</taxon>
        <taxon>Sneathiellales</taxon>
        <taxon>Sneathiellaceae</taxon>
        <taxon>Sneathiella</taxon>
    </lineage>
</organism>
<evidence type="ECO:0000313" key="2">
    <source>
        <dbReference type="Proteomes" id="UP000476030"/>
    </source>
</evidence>